<dbReference type="InterPro" id="IPR003811">
    <property type="entry name" value="G3P_acylTferase_PlsY"/>
</dbReference>
<keyword evidence="3" id="KW-0808">Transferase</keyword>
<dbReference type="InterPro" id="IPR051549">
    <property type="entry name" value="PEP_Utilizing_Enz"/>
</dbReference>
<dbReference type="SUPFAM" id="SSF52009">
    <property type="entry name" value="Phosphohistidine domain"/>
    <property type="match status" value="1"/>
</dbReference>
<evidence type="ECO:0000256" key="2">
    <source>
        <dbReference type="ARBA" id="ARBA00022516"/>
    </source>
</evidence>
<keyword evidence="2" id="KW-0444">Lipid biosynthesis</keyword>
<evidence type="ECO:0000256" key="8">
    <source>
        <dbReference type="ARBA" id="ARBA00023209"/>
    </source>
</evidence>
<feature type="transmembrane region" description="Helical" evidence="10">
    <location>
        <begin position="113"/>
        <end position="135"/>
    </location>
</feature>
<feature type="domain" description="Pyruvate phosphate dikinase AMP/ATP-binding" evidence="12">
    <location>
        <begin position="261"/>
        <end position="474"/>
    </location>
</feature>
<keyword evidence="4 10" id="KW-0812">Transmembrane</keyword>
<dbReference type="GO" id="GO:0043772">
    <property type="term" value="F:acyl-phosphate glycerol-3-phosphate acyltransferase activity"/>
    <property type="evidence" value="ECO:0007669"/>
    <property type="project" value="InterPro"/>
</dbReference>
<evidence type="ECO:0000256" key="9">
    <source>
        <dbReference type="ARBA" id="ARBA00023264"/>
    </source>
</evidence>
<dbReference type="Gene3D" id="3.30.470.20">
    <property type="entry name" value="ATP-grasp fold, B domain"/>
    <property type="match status" value="1"/>
</dbReference>
<proteinExistence type="predicted"/>
<feature type="domain" description="PEP-utilising enzyme mobile" evidence="11">
    <location>
        <begin position="916"/>
        <end position="986"/>
    </location>
</feature>
<dbReference type="SUPFAM" id="SSF56059">
    <property type="entry name" value="Glutathione synthetase ATP-binding domain-like"/>
    <property type="match status" value="1"/>
</dbReference>
<evidence type="ECO:0000256" key="6">
    <source>
        <dbReference type="ARBA" id="ARBA00023098"/>
    </source>
</evidence>
<evidence type="ECO:0000256" key="4">
    <source>
        <dbReference type="ARBA" id="ARBA00022692"/>
    </source>
</evidence>
<keyword evidence="13" id="KW-0418">Kinase</keyword>
<accession>A0A6M0S515</accession>
<organism evidence="13 14">
    <name type="scientific">Adonisia turfae CCMR0082</name>
    <dbReference type="NCBI Taxonomy" id="2304604"/>
    <lineage>
        <taxon>Bacteria</taxon>
        <taxon>Bacillati</taxon>
        <taxon>Cyanobacteriota</taxon>
        <taxon>Adonisia</taxon>
        <taxon>Adonisia turfae</taxon>
    </lineage>
</organism>
<keyword evidence="7 10" id="KW-0472">Membrane</keyword>
<feature type="transmembrane region" description="Helical" evidence="10">
    <location>
        <begin position="7"/>
        <end position="28"/>
    </location>
</feature>
<gene>
    <name evidence="13" type="ORF">D0962_11640</name>
</gene>
<dbReference type="PANTHER" id="PTHR43615">
    <property type="entry name" value="PHOSPHOENOLPYRUVATE SYNTHASE-RELATED"/>
    <property type="match status" value="1"/>
</dbReference>
<dbReference type="AlphaFoldDB" id="A0A6M0S515"/>
<evidence type="ECO:0000256" key="5">
    <source>
        <dbReference type="ARBA" id="ARBA00022989"/>
    </source>
</evidence>
<evidence type="ECO:0000256" key="10">
    <source>
        <dbReference type="SAM" id="Phobius"/>
    </source>
</evidence>
<dbReference type="InterPro" id="IPR036637">
    <property type="entry name" value="Phosphohistidine_dom_sf"/>
</dbReference>
<feature type="transmembrane region" description="Helical" evidence="10">
    <location>
        <begin position="48"/>
        <end position="75"/>
    </location>
</feature>
<dbReference type="InterPro" id="IPR008279">
    <property type="entry name" value="PEP-util_enz_mobile_dom"/>
</dbReference>
<evidence type="ECO:0000313" key="13">
    <source>
        <dbReference type="EMBL" id="NEZ63430.1"/>
    </source>
</evidence>
<keyword evidence="6" id="KW-0443">Lipid metabolism</keyword>
<feature type="transmembrane region" description="Helical" evidence="10">
    <location>
        <begin position="147"/>
        <end position="177"/>
    </location>
</feature>
<dbReference type="Gene3D" id="3.50.30.10">
    <property type="entry name" value="Phosphohistidine domain"/>
    <property type="match status" value="1"/>
</dbReference>
<dbReference type="GO" id="GO:0005886">
    <property type="term" value="C:plasma membrane"/>
    <property type="evidence" value="ECO:0007669"/>
    <property type="project" value="InterPro"/>
</dbReference>
<dbReference type="Pfam" id="PF01326">
    <property type="entry name" value="PPDK_N"/>
    <property type="match status" value="1"/>
</dbReference>
<dbReference type="Gene3D" id="3.30.1490.20">
    <property type="entry name" value="ATP-grasp fold, A domain"/>
    <property type="match status" value="1"/>
</dbReference>
<dbReference type="GO" id="GO:0005524">
    <property type="term" value="F:ATP binding"/>
    <property type="evidence" value="ECO:0007669"/>
    <property type="project" value="InterPro"/>
</dbReference>
<keyword evidence="13" id="KW-0670">Pyruvate</keyword>
<dbReference type="Pfam" id="PF00391">
    <property type="entry name" value="PEP-utilizers"/>
    <property type="match status" value="1"/>
</dbReference>
<dbReference type="PANTHER" id="PTHR43615:SF1">
    <property type="entry name" value="PPDK_N DOMAIN-CONTAINING PROTEIN"/>
    <property type="match status" value="1"/>
</dbReference>
<dbReference type="InterPro" id="IPR013815">
    <property type="entry name" value="ATP_grasp_subdomain_1"/>
</dbReference>
<name>A0A6M0S515_9CYAN</name>
<reference evidence="13 14" key="1">
    <citation type="journal article" date="2020" name="Microb. Ecol.">
        <title>Ecogenomics of the Marine Benthic Filamentous Cyanobacterium Adonisia.</title>
        <authorList>
            <person name="Walter J.M."/>
            <person name="Coutinho F.H."/>
            <person name="Leomil L."/>
            <person name="Hargreaves P.I."/>
            <person name="Campeao M.E."/>
            <person name="Vieira V.V."/>
            <person name="Silva B.S."/>
            <person name="Fistarol G.O."/>
            <person name="Salomon P.S."/>
            <person name="Sawabe T."/>
            <person name="Mino S."/>
            <person name="Hosokawa M."/>
            <person name="Miyashita H."/>
            <person name="Maruyama F."/>
            <person name="van Verk M.C."/>
            <person name="Dutilh B.E."/>
            <person name="Thompson C.C."/>
            <person name="Thompson F.L."/>
        </authorList>
    </citation>
    <scope>NUCLEOTIDE SEQUENCE [LARGE SCALE GENOMIC DNA]</scope>
    <source>
        <strain evidence="13 14">CCMR0082</strain>
    </source>
</reference>
<dbReference type="Pfam" id="PF02660">
    <property type="entry name" value="G3P_acyltransf"/>
    <property type="match status" value="1"/>
</dbReference>
<protein>
    <submittedName>
        <fullName evidence="13">Pyruvate phosphate dikinase PEP/pyruvate-binding protein</fullName>
    </submittedName>
</protein>
<keyword evidence="1" id="KW-1003">Cell membrane</keyword>
<evidence type="ECO:0000256" key="3">
    <source>
        <dbReference type="ARBA" id="ARBA00022679"/>
    </source>
</evidence>
<evidence type="ECO:0000259" key="11">
    <source>
        <dbReference type="Pfam" id="PF00391"/>
    </source>
</evidence>
<dbReference type="InterPro" id="IPR002192">
    <property type="entry name" value="PPDK_AMP/ATP-bd"/>
</dbReference>
<dbReference type="RefSeq" id="WP_163662811.1">
    <property type="nucleotide sequence ID" value="NZ_QZCE01000002.1"/>
</dbReference>
<keyword evidence="8" id="KW-0594">Phospholipid biosynthesis</keyword>
<feature type="transmembrane region" description="Helical" evidence="10">
    <location>
        <begin position="84"/>
        <end position="101"/>
    </location>
</feature>
<keyword evidence="9" id="KW-1208">Phospholipid metabolism</keyword>
<dbReference type="SMART" id="SM01207">
    <property type="entry name" value="G3P_acyltransf"/>
    <property type="match status" value="1"/>
</dbReference>
<evidence type="ECO:0000256" key="1">
    <source>
        <dbReference type="ARBA" id="ARBA00022475"/>
    </source>
</evidence>
<sequence>MAQVWGALLIFLVCPLWGGLPLTGWWVLLATGKRLSQMGTGNVGVSAAFYHGGTVVGLGAVALEAFKGIGAVLLAQHFFPRDPIWPVVALMALVMGRYWLSRGAGVTNVSWGFLVYDPLVAILGWLLSLVAFTVLRERKQGRMFALVLLPVLTGLVHGNGMRVAAVACLMGLIGWIYQKLPDDLELPTQGTRTESRRLFRFFRGESALQALDQVLDSTKVGNKAATLSQLKAWGYPVPMGYILQAGDDPSALLGLCQPSPQQPLVVRSSAVGEDGLGASSAGQYVSVTDVVSQAGLEGAIATCFQAYNRPSAVKYRQDLGLSEASMNVLVQQQIQGVISGVAFSRDPIARCGHDVVIEALPGPASRVVSGQITPQRYHVTITPEDMQSGDDWQLSDAVDLPMDPNEESSTEVETCHGTSLPQVGQSIPPRLIQQIAYLTRHLEQRFGDIPQDVEWTYDGEHIWVLQSRPITTLRPLWTRKIAAEVIPGVIHPLTWSINQPLTCGVWGDLFTLVLGQRAAGLDFSQTAMLHRSHAYFNATLLGDIFIRMGLPAESLEFLTRGAKFSRPPLAATLRNLPGLLKLATREWQLAKDFKRDYQTHFQPGLHSLKSPHTLSPEDIKQQIESILSLLKRATLYNILGPLGFALCKAILTVDSAQLNYRSNPELAAVEAIKDIARQHASLLPQLETVPDDSEECLHALAQLPDSAPLFEQLDNFLASYGYLSEVATDISVPIWQEQPAPIRALLVTFLKQPPAPTQGAKGTITKPNWKQRQVQTRLDLKGNIAEVYNRLLAELRACFLALEQHYLHDHSLQEPGDIFFLTWPEIQTWGTSSSLTVYDQDRSPLSSVVIRRQQRQIDGAWKPPYLVYGKDPITLSTAPRTPIQTGRLLTGIGASPGTLEGKVQVLNTLDTTVPIDQNTILVVPYTDAGWAPLLANLGGLIAEVGGQLSHGAIVAREYGIPAVMDVTDVTQRLRTGQRVRIDGQQGTVEIL</sequence>
<dbReference type="GO" id="GO:0016301">
    <property type="term" value="F:kinase activity"/>
    <property type="evidence" value="ECO:0007669"/>
    <property type="project" value="UniProtKB-KW"/>
</dbReference>
<evidence type="ECO:0000256" key="7">
    <source>
        <dbReference type="ARBA" id="ARBA00023136"/>
    </source>
</evidence>
<keyword evidence="5 10" id="KW-1133">Transmembrane helix</keyword>
<dbReference type="EMBL" id="QZCE01000002">
    <property type="protein sequence ID" value="NEZ63430.1"/>
    <property type="molecule type" value="Genomic_DNA"/>
</dbReference>
<evidence type="ECO:0000313" key="14">
    <source>
        <dbReference type="Proteomes" id="UP000473574"/>
    </source>
</evidence>
<dbReference type="Proteomes" id="UP000473574">
    <property type="component" value="Unassembled WGS sequence"/>
</dbReference>
<comment type="caution">
    <text evidence="13">The sequence shown here is derived from an EMBL/GenBank/DDBJ whole genome shotgun (WGS) entry which is preliminary data.</text>
</comment>
<dbReference type="GO" id="GO:0008654">
    <property type="term" value="P:phospholipid biosynthetic process"/>
    <property type="evidence" value="ECO:0007669"/>
    <property type="project" value="UniProtKB-KW"/>
</dbReference>
<evidence type="ECO:0000259" key="12">
    <source>
        <dbReference type="Pfam" id="PF01326"/>
    </source>
</evidence>